<dbReference type="EMBL" id="VLLB01000004">
    <property type="protein sequence ID" value="TWI65289.1"/>
    <property type="molecule type" value="Genomic_DNA"/>
</dbReference>
<proteinExistence type="predicted"/>
<protein>
    <submittedName>
        <fullName evidence="2">Uncharacterized protein</fullName>
    </submittedName>
</protein>
<keyword evidence="3" id="KW-1185">Reference proteome</keyword>
<feature type="compositionally biased region" description="Polar residues" evidence="1">
    <location>
        <begin position="28"/>
        <end position="63"/>
    </location>
</feature>
<sequence>MTREKDTVSTEDAGYKTESGNHAAGSPANDTTQVNREPNINASQQRSAAGSQGGHTMTEQSIGGRNAQDGIQGTPSGTQGGQSGQGVDQGGQSQQRSQGQSDYLGGSPGGQGGPATAQGARPDIQYSPQESNHDQYGDQETGATSGQVGDGRTPQQVAHSGSQPTQHSEGRDDGSLPSAQRLGGLIPIQEQQQKQKQQQQQQPQRDAKGGPGSPDDARSRQSADSDDVDALQADASGGERVGMGQRGNSQQSDKARNAQSDVRSNQAVPDNRTDNEQSDRHLGMQGTSGEPGHDIDDIGSKHSSAGGSRSGSSEDQR</sequence>
<evidence type="ECO:0000313" key="3">
    <source>
        <dbReference type="Proteomes" id="UP000318431"/>
    </source>
</evidence>
<comment type="caution">
    <text evidence="2">The sequence shown here is derived from an EMBL/GenBank/DDBJ whole genome shotgun (WGS) entry which is preliminary data.</text>
</comment>
<feature type="compositionally biased region" description="Low complexity" evidence="1">
    <location>
        <begin position="90"/>
        <end position="101"/>
    </location>
</feature>
<dbReference type="RefSeq" id="WP_145649562.1">
    <property type="nucleotide sequence ID" value="NZ_VLLB01000004.1"/>
</dbReference>
<evidence type="ECO:0000256" key="1">
    <source>
        <dbReference type="SAM" id="MobiDB-lite"/>
    </source>
</evidence>
<feature type="region of interest" description="Disordered" evidence="1">
    <location>
        <begin position="1"/>
        <end position="317"/>
    </location>
</feature>
<dbReference type="OrthoDB" id="8759899at2"/>
<organism evidence="2 3">
    <name type="scientific">Pseudoduganella lurida</name>
    <dbReference type="NCBI Taxonomy" id="1036180"/>
    <lineage>
        <taxon>Bacteria</taxon>
        <taxon>Pseudomonadati</taxon>
        <taxon>Pseudomonadota</taxon>
        <taxon>Betaproteobacteria</taxon>
        <taxon>Burkholderiales</taxon>
        <taxon>Oxalobacteraceae</taxon>
        <taxon>Telluria group</taxon>
        <taxon>Pseudoduganella</taxon>
    </lineage>
</organism>
<dbReference type="AlphaFoldDB" id="A0A562R883"/>
<feature type="compositionally biased region" description="Polar residues" evidence="1">
    <location>
        <begin position="246"/>
        <end position="268"/>
    </location>
</feature>
<feature type="compositionally biased region" description="Low complexity" evidence="1">
    <location>
        <begin position="301"/>
        <end position="311"/>
    </location>
</feature>
<feature type="compositionally biased region" description="Basic and acidic residues" evidence="1">
    <location>
        <begin position="271"/>
        <end position="282"/>
    </location>
</feature>
<evidence type="ECO:0000313" key="2">
    <source>
        <dbReference type="EMBL" id="TWI65289.1"/>
    </source>
</evidence>
<feature type="compositionally biased region" description="Gly residues" evidence="1">
    <location>
        <begin position="78"/>
        <end position="89"/>
    </location>
</feature>
<feature type="compositionally biased region" description="Polar residues" evidence="1">
    <location>
        <begin position="141"/>
        <end position="167"/>
    </location>
</feature>
<feature type="compositionally biased region" description="Low complexity" evidence="1">
    <location>
        <begin position="186"/>
        <end position="204"/>
    </location>
</feature>
<gene>
    <name evidence="2" type="ORF">IP91_02697</name>
</gene>
<accession>A0A562R883</accession>
<dbReference type="Proteomes" id="UP000318431">
    <property type="component" value="Unassembled WGS sequence"/>
</dbReference>
<name>A0A562R883_9BURK</name>
<feature type="compositionally biased region" description="Basic and acidic residues" evidence="1">
    <location>
        <begin position="291"/>
        <end position="300"/>
    </location>
</feature>
<reference evidence="2 3" key="1">
    <citation type="journal article" date="2015" name="Stand. Genomic Sci.">
        <title>Genomic Encyclopedia of Bacterial and Archaeal Type Strains, Phase III: the genomes of soil and plant-associated and newly described type strains.</title>
        <authorList>
            <person name="Whitman W.B."/>
            <person name="Woyke T."/>
            <person name="Klenk H.P."/>
            <person name="Zhou Y."/>
            <person name="Lilburn T.G."/>
            <person name="Beck B.J."/>
            <person name="De Vos P."/>
            <person name="Vandamme P."/>
            <person name="Eisen J.A."/>
            <person name="Garrity G."/>
            <person name="Hugenholtz P."/>
            <person name="Kyrpides N.C."/>
        </authorList>
    </citation>
    <scope>NUCLEOTIDE SEQUENCE [LARGE SCALE GENOMIC DNA]</scope>
    <source>
        <strain evidence="2 3">CGMCC 1.10822</strain>
    </source>
</reference>